<keyword evidence="2" id="KW-1185">Reference proteome</keyword>
<protein>
    <submittedName>
        <fullName evidence="1">Uncharacterized protein</fullName>
    </submittedName>
</protein>
<evidence type="ECO:0000313" key="2">
    <source>
        <dbReference type="Proteomes" id="UP000287156"/>
    </source>
</evidence>
<accession>A0A429Y427</accession>
<dbReference type="EMBL" id="QYTV02000002">
    <property type="protein sequence ID" value="RST76186.1"/>
    <property type="molecule type" value="Genomic_DNA"/>
</dbReference>
<organism evidence="1 2">
    <name type="scientific">Siminovitchia acidinfaciens</name>
    <dbReference type="NCBI Taxonomy" id="2321395"/>
    <lineage>
        <taxon>Bacteria</taxon>
        <taxon>Bacillati</taxon>
        <taxon>Bacillota</taxon>
        <taxon>Bacilli</taxon>
        <taxon>Bacillales</taxon>
        <taxon>Bacillaceae</taxon>
        <taxon>Siminovitchia</taxon>
    </lineage>
</organism>
<reference evidence="1" key="1">
    <citation type="submission" date="2018-12" db="EMBL/GenBank/DDBJ databases">
        <authorList>
            <person name="Sun L."/>
            <person name="Chen Z."/>
        </authorList>
    </citation>
    <scope>NUCLEOTIDE SEQUENCE [LARGE SCALE GENOMIC DNA]</scope>
    <source>
        <strain evidence="1">3-2-2</strain>
    </source>
</reference>
<comment type="caution">
    <text evidence="1">The sequence shown here is derived from an EMBL/GenBank/DDBJ whole genome shotgun (WGS) entry which is preliminary data.</text>
</comment>
<dbReference type="Proteomes" id="UP000287156">
    <property type="component" value="Unassembled WGS sequence"/>
</dbReference>
<sequence length="164" mass="19414">MDFIENLIKEINNLDEKNYNSFILYAFDYHRRYLKRNKLRMRDFKDQIELFLSSTSKKISKANINSFLYALAKINSQEGLNSISGEKIQWRSKTEELLSFSLETDLPLYVDLSHLDKENIKKIERILTKLVIASIGTTKEETNERLNIMDEFIKNYIGYNDLNN</sequence>
<name>A0A429Y427_9BACI</name>
<evidence type="ECO:0000313" key="1">
    <source>
        <dbReference type="EMBL" id="RST76186.1"/>
    </source>
</evidence>
<proteinExistence type="predicted"/>
<dbReference type="RefSeq" id="WP_126048436.1">
    <property type="nucleotide sequence ID" value="NZ_QYTV02000002.1"/>
</dbReference>
<gene>
    <name evidence="1" type="ORF">D4T97_005225</name>
</gene>
<dbReference type="AlphaFoldDB" id="A0A429Y427"/>